<dbReference type="Gene3D" id="3.20.20.70">
    <property type="entry name" value="Aldolase class I"/>
    <property type="match status" value="1"/>
</dbReference>
<organism evidence="3 4">
    <name type="scientific">Devosia subaequoris</name>
    <dbReference type="NCBI Taxonomy" id="395930"/>
    <lineage>
        <taxon>Bacteria</taxon>
        <taxon>Pseudomonadati</taxon>
        <taxon>Pseudomonadota</taxon>
        <taxon>Alphaproteobacteria</taxon>
        <taxon>Hyphomicrobiales</taxon>
        <taxon>Devosiaceae</taxon>
        <taxon>Devosia</taxon>
    </lineage>
</organism>
<dbReference type="CDD" id="cd00408">
    <property type="entry name" value="DHDPS-like"/>
    <property type="match status" value="1"/>
</dbReference>
<dbReference type="InterPro" id="IPR002220">
    <property type="entry name" value="DapA-like"/>
</dbReference>
<evidence type="ECO:0000256" key="2">
    <source>
        <dbReference type="ARBA" id="ARBA00023239"/>
    </source>
</evidence>
<dbReference type="InterPro" id="IPR013785">
    <property type="entry name" value="Aldolase_TIM"/>
</dbReference>
<evidence type="ECO:0000313" key="3">
    <source>
        <dbReference type="EMBL" id="MBB4054011.1"/>
    </source>
</evidence>
<dbReference type="AlphaFoldDB" id="A0A7W6NDR7"/>
<protein>
    <submittedName>
        <fullName evidence="3">Dihydrodipicolinate synthase/N-acetylneuraminate lyase</fullName>
    </submittedName>
</protein>
<keyword evidence="4" id="KW-1185">Reference proteome</keyword>
<comment type="caution">
    <text evidence="3">The sequence shown here is derived from an EMBL/GenBank/DDBJ whole genome shotgun (WGS) entry which is preliminary data.</text>
</comment>
<dbReference type="EMBL" id="JACIEW010000015">
    <property type="protein sequence ID" value="MBB4054011.1"/>
    <property type="molecule type" value="Genomic_DNA"/>
</dbReference>
<comment type="similarity">
    <text evidence="1">Belongs to the DapA family.</text>
</comment>
<accession>A0A7W6NDR7</accession>
<evidence type="ECO:0000313" key="4">
    <source>
        <dbReference type="Proteomes" id="UP000547011"/>
    </source>
</evidence>
<dbReference type="GO" id="GO:0008840">
    <property type="term" value="F:4-hydroxy-tetrahydrodipicolinate synthase activity"/>
    <property type="evidence" value="ECO:0007669"/>
    <property type="project" value="TreeGrafter"/>
</dbReference>
<sequence>MTSELLRYYQAILAETELPMMLYLNAGPGADVSIPATIEIAKLDRIDYVKESSRDLARVSRLIAEIEQPGHARYFTTMQMWLATLMLGGSGVTLPPPAAQIARRIADAVGRGDIAEAARLQAQFSVWPARWMSNGLAAVMKASLNHLGVPSGAPYPPYEPLSGEALSSLKAHLDTLDLLKKGG</sequence>
<dbReference type="PANTHER" id="PTHR12128">
    <property type="entry name" value="DIHYDRODIPICOLINATE SYNTHASE"/>
    <property type="match status" value="1"/>
</dbReference>
<gene>
    <name evidence="3" type="ORF">GGR20_003683</name>
</gene>
<reference evidence="3 4" key="1">
    <citation type="submission" date="2020-08" db="EMBL/GenBank/DDBJ databases">
        <title>Genomic Encyclopedia of Type Strains, Phase IV (KMG-IV): sequencing the most valuable type-strain genomes for metagenomic binning, comparative biology and taxonomic classification.</title>
        <authorList>
            <person name="Goeker M."/>
        </authorList>
    </citation>
    <scope>NUCLEOTIDE SEQUENCE [LARGE SCALE GENOMIC DNA]</scope>
    <source>
        <strain evidence="3 4">DSM 23447</strain>
    </source>
</reference>
<dbReference type="Pfam" id="PF00701">
    <property type="entry name" value="DHDPS"/>
    <property type="match status" value="1"/>
</dbReference>
<proteinExistence type="inferred from homology"/>
<keyword evidence="2 3" id="KW-0456">Lyase</keyword>
<evidence type="ECO:0000256" key="1">
    <source>
        <dbReference type="ARBA" id="ARBA00007592"/>
    </source>
</evidence>
<dbReference type="SUPFAM" id="SSF51569">
    <property type="entry name" value="Aldolase"/>
    <property type="match status" value="1"/>
</dbReference>
<dbReference type="PANTHER" id="PTHR12128:SF66">
    <property type="entry name" value="4-HYDROXY-2-OXOGLUTARATE ALDOLASE, MITOCHONDRIAL"/>
    <property type="match status" value="1"/>
</dbReference>
<name>A0A7W6NDR7_9HYPH</name>
<dbReference type="Proteomes" id="UP000547011">
    <property type="component" value="Unassembled WGS sequence"/>
</dbReference>
<dbReference type="RefSeq" id="WP_253560397.1">
    <property type="nucleotide sequence ID" value="NZ_JACIEW010000015.1"/>
</dbReference>